<evidence type="ECO:0000313" key="1">
    <source>
        <dbReference type="EMBL" id="ABB16155.1"/>
    </source>
</evidence>
<keyword evidence="2" id="KW-1185">Reference proteome</keyword>
<protein>
    <submittedName>
        <fullName evidence="1">Uncharacterized protein</fullName>
    </submittedName>
</protein>
<dbReference type="HOGENOM" id="CLU_3388677_0_0_9"/>
<sequence length="32" mass="3492">MGRMEGGKCPVICKGFLSSFAGNRGKRENITF</sequence>
<dbReference type="InParanoid" id="Q3AFI8"/>
<dbReference type="Proteomes" id="UP000002706">
    <property type="component" value="Chromosome"/>
</dbReference>
<name>Q3AFI8_CARHZ</name>
<evidence type="ECO:0000313" key="2">
    <source>
        <dbReference type="Proteomes" id="UP000002706"/>
    </source>
</evidence>
<reference evidence="1 2" key="1">
    <citation type="journal article" date="2005" name="PLoS Genet.">
        <title>Life in hot carbon monoxide: the complete genome sequence of Carboxydothermus hydrogenoformans Z-2901.</title>
        <authorList>
            <person name="Wu M."/>
            <person name="Ren Q."/>
            <person name="Durkin A.S."/>
            <person name="Daugherty S.C."/>
            <person name="Brinkac L.M."/>
            <person name="Dodson R.J."/>
            <person name="Madupu R."/>
            <person name="Sullivan S.A."/>
            <person name="Kolonay J.F."/>
            <person name="Haft D.H."/>
            <person name="Nelson W.C."/>
            <person name="Tallon L.J."/>
            <person name="Jones K.M."/>
            <person name="Ulrich L.E."/>
            <person name="Gonzalez J.M."/>
            <person name="Zhulin I.B."/>
            <person name="Robb F.T."/>
            <person name="Eisen J.A."/>
        </authorList>
    </citation>
    <scope>NUCLEOTIDE SEQUENCE [LARGE SCALE GENOMIC DNA]</scope>
    <source>
        <strain evidence="2">ATCC BAA-161 / DSM 6008 / Z-2901</strain>
    </source>
</reference>
<dbReference type="EMBL" id="CP000141">
    <property type="protein sequence ID" value="ABB16155.1"/>
    <property type="molecule type" value="Genomic_DNA"/>
</dbReference>
<dbReference type="KEGG" id="chy:CHY_0224"/>
<dbReference type="AlphaFoldDB" id="Q3AFI8"/>
<proteinExistence type="predicted"/>
<accession>Q3AFI8</accession>
<gene>
    <name evidence="1" type="ordered locus">CHY_0224</name>
</gene>
<organism evidence="1 2">
    <name type="scientific">Carboxydothermus hydrogenoformans (strain ATCC BAA-161 / DSM 6008 / Z-2901)</name>
    <dbReference type="NCBI Taxonomy" id="246194"/>
    <lineage>
        <taxon>Bacteria</taxon>
        <taxon>Bacillati</taxon>
        <taxon>Bacillota</taxon>
        <taxon>Clostridia</taxon>
        <taxon>Thermoanaerobacterales</taxon>
        <taxon>Thermoanaerobacteraceae</taxon>
        <taxon>Carboxydothermus</taxon>
    </lineage>
</organism>